<dbReference type="Pfam" id="PF02845">
    <property type="entry name" value="CUE"/>
    <property type="match status" value="1"/>
</dbReference>
<proteinExistence type="predicted"/>
<feature type="region of interest" description="Disordered" evidence="1">
    <location>
        <begin position="543"/>
        <end position="639"/>
    </location>
</feature>
<keyword evidence="4" id="KW-1185">Reference proteome</keyword>
<dbReference type="InterPro" id="IPR052586">
    <property type="entry name" value="ASCC2"/>
</dbReference>
<evidence type="ECO:0000313" key="3">
    <source>
        <dbReference type="EMBL" id="ROV88181.1"/>
    </source>
</evidence>
<dbReference type="SMART" id="SM00546">
    <property type="entry name" value="CUE"/>
    <property type="match status" value="1"/>
</dbReference>
<gene>
    <name evidence="3" type="ORF">VSDG_09281</name>
</gene>
<sequence>MDSTHFPPFAPFPTAAWKELLSIDEWNASLGAWISLAEAHLSLSDADFSKQTLKDESAPLFLASFMRELASHGSALLGSSNPAKLLLKDCFLLTAKILSSPSPHGSLLQWGFLSDFSRVYSKKRVGNVLSRLSNSSQEAIEASLGTLKKFFIKHLDEGLKGDLKAIEERLGRLNHLINASPSTASFFLAGSEFLDGLITCYRIMNPPLRKVIITTAYLILIGLTEFEPPKWSMLTDQLYSLKTAAEAHKVGPLNANDSMVAELVSTTPLLQQIEHKLELSGAENGRAKNGLRDLATFKKPGAGMKPRRLIRRKIDKGKGKNIALEDHEAMSGEIHIHRMSQISQVQDLFPELGSGFVARLLEEYGDDTEQVIAHLLDDSLPPHLKGADRNEQLLHIGKKAPERTADDILADRSTAPKKAAILSALAAFDSDDDERDDTYDAADVGGTVDAANTEDEPANDNEEALWRVYQADAKAFDRDQATRRGAARSKLKVETGMTDEAIEGWAVMLGRNANQKRRLEMKYSAASAFTGQQNELVSTSWRASGAGSGTEMSDTDGGSGRGGRGGRARGGRGRGRGAGGRGGAGNVAGPSGEHDTEQARRRKEASKGARANHNRRDQRAKKMARGGFPGPHAVHTDGHNPLREALSLLPRLFCYFTGALSADGGGRARGWDSWNGDVVSDTERTGAQPRWGSAVELAVLLPAVRPMKKKTRKRYAQPLTVHWTALSSRRTRHPPAAAAVTLEEKWVLSSLTFRCASSTFLLGYAMPQHPGTGHTSRCSALTCHTRALLDVKVAALHDAQLHAKLCSAWYPASVGNRALQCGPRQRRRSGSGAGSACGPGGGGGCGCVACIGGGSGAAAAAGGGATAAAIGGEPGPRGTEVLSGVTRLVFEKVLDILPTLLPATDEALDPETSEPIRLLAGLAGLATT</sequence>
<dbReference type="CDD" id="cd14364">
    <property type="entry name" value="CUE_ASCC2"/>
    <property type="match status" value="1"/>
</dbReference>
<dbReference type="EMBL" id="LJZO01000070">
    <property type="protein sequence ID" value="ROV88181.1"/>
    <property type="molecule type" value="Genomic_DNA"/>
</dbReference>
<dbReference type="OrthoDB" id="5577209at2759"/>
<comment type="caution">
    <text evidence="3">The sequence shown here is derived from an EMBL/GenBank/DDBJ whole genome shotgun (WGS) entry which is preliminary data.</text>
</comment>
<feature type="compositionally biased region" description="Basic residues" evidence="1">
    <location>
        <begin position="564"/>
        <end position="575"/>
    </location>
</feature>
<dbReference type="PROSITE" id="PS51140">
    <property type="entry name" value="CUE"/>
    <property type="match status" value="1"/>
</dbReference>
<evidence type="ECO:0000313" key="4">
    <source>
        <dbReference type="Proteomes" id="UP000284375"/>
    </source>
</evidence>
<reference evidence="3 4" key="1">
    <citation type="submission" date="2015-09" db="EMBL/GenBank/DDBJ databases">
        <title>Host preference determinants of Valsa canker pathogens revealed by comparative genomics.</title>
        <authorList>
            <person name="Yin Z."/>
            <person name="Huang L."/>
        </authorList>
    </citation>
    <scope>NUCLEOTIDE SEQUENCE [LARGE SCALE GENOMIC DNA]</scope>
    <source>
        <strain evidence="3 4">YSFL</strain>
    </source>
</reference>
<feature type="compositionally biased region" description="Gly residues" evidence="1">
    <location>
        <begin position="576"/>
        <end position="586"/>
    </location>
</feature>
<dbReference type="Gene3D" id="1.10.8.10">
    <property type="entry name" value="DNA helicase RuvA subunit, C-terminal domain"/>
    <property type="match status" value="1"/>
</dbReference>
<dbReference type="InterPro" id="IPR003892">
    <property type="entry name" value="CUE"/>
</dbReference>
<dbReference type="InterPro" id="IPR041800">
    <property type="entry name" value="ASCC2_CUE"/>
</dbReference>
<evidence type="ECO:0000259" key="2">
    <source>
        <dbReference type="PROSITE" id="PS51140"/>
    </source>
</evidence>
<dbReference type="PANTHER" id="PTHR21494">
    <property type="entry name" value="ACTIVATING SIGNAL COINTEGRATOR 1 COMPLEX SUBUNIT 2 ASC-1 COMPLEX SUBUNIT P100"/>
    <property type="match status" value="1"/>
</dbReference>
<name>A0A423VB61_CYTCH</name>
<feature type="domain" description="CUE" evidence="2">
    <location>
        <begin position="337"/>
        <end position="380"/>
    </location>
</feature>
<dbReference type="InterPro" id="IPR009060">
    <property type="entry name" value="UBA-like_sf"/>
</dbReference>
<dbReference type="Proteomes" id="UP000284375">
    <property type="component" value="Unassembled WGS sequence"/>
</dbReference>
<organism evidence="3 4">
    <name type="scientific">Cytospora chrysosperma</name>
    <name type="common">Cytospora canker fungus</name>
    <name type="synonym">Sphaeria chrysosperma</name>
    <dbReference type="NCBI Taxonomy" id="252740"/>
    <lineage>
        <taxon>Eukaryota</taxon>
        <taxon>Fungi</taxon>
        <taxon>Dikarya</taxon>
        <taxon>Ascomycota</taxon>
        <taxon>Pezizomycotina</taxon>
        <taxon>Sordariomycetes</taxon>
        <taxon>Sordariomycetidae</taxon>
        <taxon>Diaporthales</taxon>
        <taxon>Cytosporaceae</taxon>
        <taxon>Cytospora</taxon>
    </lineage>
</organism>
<dbReference type="SUPFAM" id="SSF46934">
    <property type="entry name" value="UBA-like"/>
    <property type="match status" value="1"/>
</dbReference>
<dbReference type="PANTHER" id="PTHR21494:SF0">
    <property type="entry name" value="ACTIVATING SIGNAL COINTEGRATOR 1 COMPLEX SUBUNIT 2"/>
    <property type="match status" value="1"/>
</dbReference>
<dbReference type="GO" id="GO:0043130">
    <property type="term" value="F:ubiquitin binding"/>
    <property type="evidence" value="ECO:0007669"/>
    <property type="project" value="InterPro"/>
</dbReference>
<feature type="compositionally biased region" description="Basic residues" evidence="1">
    <location>
        <begin position="600"/>
        <end position="624"/>
    </location>
</feature>
<accession>A0A423VB61</accession>
<protein>
    <recommendedName>
        <fullName evidence="2">CUE domain-containing protein</fullName>
    </recommendedName>
</protein>
<dbReference type="AlphaFoldDB" id="A0A423VB61"/>
<evidence type="ECO:0000256" key="1">
    <source>
        <dbReference type="SAM" id="MobiDB-lite"/>
    </source>
</evidence>